<keyword evidence="4" id="KW-1185">Reference proteome</keyword>
<dbReference type="PANTHER" id="PTHR33115">
    <property type="entry name" value="ARM REPEAT SUPERFAMILY PROTEIN"/>
    <property type="match status" value="1"/>
</dbReference>
<dbReference type="PROSITE" id="PS50176">
    <property type="entry name" value="ARM_REPEAT"/>
    <property type="match status" value="1"/>
</dbReference>
<dbReference type="SUPFAM" id="SSF48371">
    <property type="entry name" value="ARM repeat"/>
    <property type="match status" value="1"/>
</dbReference>
<name>A0A8T0MTS3_PANVG</name>
<dbReference type="Gene3D" id="1.25.10.10">
    <property type="entry name" value="Leucine-rich Repeat Variant"/>
    <property type="match status" value="1"/>
</dbReference>
<dbReference type="EMBL" id="CM029054">
    <property type="protein sequence ID" value="KAG2540570.1"/>
    <property type="molecule type" value="Genomic_DNA"/>
</dbReference>
<feature type="compositionally biased region" description="Gly residues" evidence="2">
    <location>
        <begin position="12"/>
        <end position="25"/>
    </location>
</feature>
<feature type="repeat" description="ARM" evidence="1">
    <location>
        <begin position="569"/>
        <end position="613"/>
    </location>
</feature>
<protein>
    <submittedName>
        <fullName evidence="3">Uncharacterized protein</fullName>
    </submittedName>
</protein>
<evidence type="ECO:0000313" key="3">
    <source>
        <dbReference type="EMBL" id="KAG2540570.1"/>
    </source>
</evidence>
<dbReference type="InterPro" id="IPR011989">
    <property type="entry name" value="ARM-like"/>
</dbReference>
<dbReference type="PANTHER" id="PTHR33115:SF41">
    <property type="entry name" value="EXPRESSED PROTEIN"/>
    <property type="match status" value="1"/>
</dbReference>
<feature type="compositionally biased region" description="Gly residues" evidence="2">
    <location>
        <begin position="38"/>
        <end position="54"/>
    </location>
</feature>
<organism evidence="3 4">
    <name type="scientific">Panicum virgatum</name>
    <name type="common">Blackwell switchgrass</name>
    <dbReference type="NCBI Taxonomy" id="38727"/>
    <lineage>
        <taxon>Eukaryota</taxon>
        <taxon>Viridiplantae</taxon>
        <taxon>Streptophyta</taxon>
        <taxon>Embryophyta</taxon>
        <taxon>Tracheophyta</taxon>
        <taxon>Spermatophyta</taxon>
        <taxon>Magnoliopsida</taxon>
        <taxon>Liliopsida</taxon>
        <taxon>Poales</taxon>
        <taxon>Poaceae</taxon>
        <taxon>PACMAD clade</taxon>
        <taxon>Panicoideae</taxon>
        <taxon>Panicodae</taxon>
        <taxon>Paniceae</taxon>
        <taxon>Panicinae</taxon>
        <taxon>Panicum</taxon>
        <taxon>Panicum sect. Hiantes</taxon>
    </lineage>
</organism>
<evidence type="ECO:0000256" key="1">
    <source>
        <dbReference type="PROSITE-ProRule" id="PRU00259"/>
    </source>
</evidence>
<gene>
    <name evidence="3" type="ORF">PVAP13_9NG573300</name>
</gene>
<evidence type="ECO:0000256" key="2">
    <source>
        <dbReference type="SAM" id="MobiDB-lite"/>
    </source>
</evidence>
<dbReference type="AlphaFoldDB" id="A0A8T0MTS3"/>
<comment type="caution">
    <text evidence="3">The sequence shown here is derived from an EMBL/GenBank/DDBJ whole genome shotgun (WGS) entry which is preliminary data.</text>
</comment>
<dbReference type="InterPro" id="IPR000225">
    <property type="entry name" value="Armadillo"/>
</dbReference>
<reference evidence="3" key="1">
    <citation type="submission" date="2020-05" db="EMBL/GenBank/DDBJ databases">
        <title>WGS assembly of Panicum virgatum.</title>
        <authorList>
            <person name="Lovell J.T."/>
            <person name="Jenkins J."/>
            <person name="Shu S."/>
            <person name="Juenger T.E."/>
            <person name="Schmutz J."/>
        </authorList>
    </citation>
    <scope>NUCLEOTIDE SEQUENCE</scope>
    <source>
        <strain evidence="3">AP13</strain>
    </source>
</reference>
<evidence type="ECO:0000313" key="4">
    <source>
        <dbReference type="Proteomes" id="UP000823388"/>
    </source>
</evidence>
<dbReference type="Proteomes" id="UP000823388">
    <property type="component" value="Chromosome 9N"/>
</dbReference>
<feature type="compositionally biased region" description="Gly residues" evidence="2">
    <location>
        <begin position="68"/>
        <end position="82"/>
    </location>
</feature>
<accession>A0A8T0MTS3</accession>
<dbReference type="InterPro" id="IPR016024">
    <property type="entry name" value="ARM-type_fold"/>
</dbReference>
<dbReference type="OrthoDB" id="662108at2759"/>
<sequence>MKHKKGRDAGGESNGDGGSQKGGGEAPLSIQLDIVEHPGGGGGGGGLGTGGGGSASFFEPWREQTPGSGSGHGSSGRSGGGREPPEKRLTLLALRLAVLEKAASGLGKLDFVWATVVLLGGFASSLDITDFWCVTVILVGEGARVFSRSHELEWQHHATQTSTAGGALRSSSRFFRHIVRALADPAAAVSGGGGVADDDARARAALFQRQIVAFMKQRAWHAPDVSLLPYTGWVFVSRKIGRLLNWLQLLSAFACVALSIMRLWRHDFGDGDNTRPALLLFYTLALAEASLFLFEKAYWTWKVSICKLLHQVSAECELGAYGLVSLTRFFYDAYSRCITGSIFDGIKMDLVSFAEELILSNFLDEQLIGVRILQQFANSERSAGDTLRKVGTTPRSMERLVEMLNWKRPDEEEVRRCAAEVVSKLAGRRQNALRVSGIPGAIESIMSLLYTGGNNARAPVSRTPGHVPEDEASPAGRGYDHLPFNLLGLLILKKLARDHDNCGKIGNARGLLAKIISFTQASPVLLRNPHASDSQVLAVKRALQLVKMLVSTTGRTGLALRKDVAEDVFTVSNLRDILRYGQLHRELQQLAADVLTGLALDESGKKAIVATGGVVKQLLSIFVSAEERELGGEAGEALAMLALESEDGCGAILKRADVLDQLVSALQDGDARRLNAARLLRNLYDYAYSGEKHRERLRAATKALPAALSATMAERDKVLEVSVGLTVEICRFIDGERFAAELRGAGVAEERAYVERLASVLRGYRYPEIRVPRMRRFVVQQVIWLAKCSRGGVYVELFRDVGIERLLESIADTTSELECYHVFSGSVGISKHRENFSGIVDSALELIAGGGGGARAEE</sequence>
<feature type="region of interest" description="Disordered" evidence="2">
    <location>
        <begin position="1"/>
        <end position="85"/>
    </location>
</feature>
<proteinExistence type="predicted"/>